<reference evidence="1 2" key="1">
    <citation type="submission" date="2023-10" db="EMBL/GenBank/DDBJ databases">
        <title>Virgibacillus halophilus 5B73C genome.</title>
        <authorList>
            <person name="Miliotis G."/>
            <person name="Sengupta P."/>
            <person name="Hameed A."/>
            <person name="Chuvochina M."/>
            <person name="Mcdonagh F."/>
            <person name="Simpson A.C."/>
            <person name="Singh N.K."/>
            <person name="Rekha P.D."/>
            <person name="Raman K."/>
            <person name="Hugenholtz P."/>
            <person name="Venkateswaran K."/>
        </authorList>
    </citation>
    <scope>NUCLEOTIDE SEQUENCE [LARGE SCALE GENOMIC DNA]</scope>
    <source>
        <strain evidence="1 2">5B73C</strain>
    </source>
</reference>
<organism evidence="1 2">
    <name type="scientific">Tigheibacillus halophilus</name>
    <dbReference type="NCBI Taxonomy" id="361280"/>
    <lineage>
        <taxon>Bacteria</taxon>
        <taxon>Bacillati</taxon>
        <taxon>Bacillota</taxon>
        <taxon>Bacilli</taxon>
        <taxon>Bacillales</taxon>
        <taxon>Bacillaceae</taxon>
        <taxon>Tigheibacillus</taxon>
    </lineage>
</organism>
<accession>A0ABU5CBF6</accession>
<gene>
    <name evidence="1" type="ORF">RWE15_23060</name>
</gene>
<evidence type="ECO:0000313" key="2">
    <source>
        <dbReference type="Proteomes" id="UP001281447"/>
    </source>
</evidence>
<proteinExistence type="predicted"/>
<dbReference type="Proteomes" id="UP001281447">
    <property type="component" value="Unassembled WGS sequence"/>
</dbReference>
<comment type="caution">
    <text evidence="1">The sequence shown here is derived from an EMBL/GenBank/DDBJ whole genome shotgun (WGS) entry which is preliminary data.</text>
</comment>
<name>A0ABU5CBF6_9BACI</name>
<dbReference type="EMBL" id="JAWDIP010000004">
    <property type="protein sequence ID" value="MDY0396657.1"/>
    <property type="molecule type" value="Genomic_DNA"/>
</dbReference>
<evidence type="ECO:0000313" key="1">
    <source>
        <dbReference type="EMBL" id="MDY0396657.1"/>
    </source>
</evidence>
<keyword evidence="2" id="KW-1185">Reference proteome</keyword>
<sequence length="223" mass="25626">MINASDLAASKEEEEMVIHYVKDQLTLLGIRFPRIFPVSSRKSLVEKQTSGPVNQEMTSFEEAFFRFIHHDLTTMLVKGVLFDIERAKRTVDNLLAAARVDENEKQQQRTRLLKNQELMEQTINDIDVQIYAGRVSQKNRETAFFILSSGSAFVFMICSKRCSIRPPLLILERRAGKNYGWPRKICWIMQDMSFYRKSAPPVSVLKNSCSKLYGNIAPASIKK</sequence>
<protein>
    <submittedName>
        <fullName evidence="1">Uncharacterized protein</fullName>
    </submittedName>
</protein>